<accession>A0AAE8W5X7</accession>
<evidence type="ECO:0000256" key="6">
    <source>
        <dbReference type="ARBA" id="ARBA00023136"/>
    </source>
</evidence>
<feature type="transmembrane region" description="Helical" evidence="7">
    <location>
        <begin position="315"/>
        <end position="336"/>
    </location>
</feature>
<feature type="transmembrane region" description="Helical" evidence="7">
    <location>
        <begin position="241"/>
        <end position="269"/>
    </location>
</feature>
<keyword evidence="4 7" id="KW-1133">Transmembrane helix</keyword>
<dbReference type="Pfam" id="PF00999">
    <property type="entry name" value="Na_H_Exchanger"/>
    <property type="match status" value="1"/>
</dbReference>
<dbReference type="GO" id="GO:1902600">
    <property type="term" value="P:proton transmembrane transport"/>
    <property type="evidence" value="ECO:0007669"/>
    <property type="project" value="InterPro"/>
</dbReference>
<keyword evidence="2" id="KW-0813">Transport</keyword>
<dbReference type="AlphaFoldDB" id="A0AAE8W5X7"/>
<dbReference type="Gene3D" id="1.20.1530.20">
    <property type="match status" value="1"/>
</dbReference>
<keyword evidence="3 7" id="KW-0812">Transmembrane</keyword>
<evidence type="ECO:0000313" key="10">
    <source>
        <dbReference type="Proteomes" id="UP000318720"/>
    </source>
</evidence>
<gene>
    <name evidence="9" type="ORF">Sipo8835_10205</name>
</gene>
<organism evidence="9 10">
    <name type="scientific">Streptomyces ipomoeae</name>
    <dbReference type="NCBI Taxonomy" id="103232"/>
    <lineage>
        <taxon>Bacteria</taxon>
        <taxon>Bacillati</taxon>
        <taxon>Actinomycetota</taxon>
        <taxon>Actinomycetes</taxon>
        <taxon>Kitasatosporales</taxon>
        <taxon>Streptomycetaceae</taxon>
        <taxon>Streptomyces</taxon>
    </lineage>
</organism>
<comment type="caution">
    <text evidence="9">The sequence shown here is derived from an EMBL/GenBank/DDBJ whole genome shotgun (WGS) entry which is preliminary data.</text>
</comment>
<dbReference type="InterPro" id="IPR038770">
    <property type="entry name" value="Na+/solute_symporter_sf"/>
</dbReference>
<feature type="transmembrane region" description="Helical" evidence="7">
    <location>
        <begin position="102"/>
        <end position="125"/>
    </location>
</feature>
<dbReference type="InterPro" id="IPR050794">
    <property type="entry name" value="CPA2_transporter"/>
</dbReference>
<feature type="transmembrane region" description="Helical" evidence="7">
    <location>
        <begin position="201"/>
        <end position="220"/>
    </location>
</feature>
<dbReference type="PANTHER" id="PTHR32468">
    <property type="entry name" value="CATION/H + ANTIPORTER"/>
    <property type="match status" value="1"/>
</dbReference>
<keyword evidence="5" id="KW-0406">Ion transport</keyword>
<proteinExistence type="predicted"/>
<reference evidence="9 10" key="1">
    <citation type="submission" date="2019-03" db="EMBL/GenBank/DDBJ databases">
        <title>Comparative genomic analyses of the sweetpotato soil rot pathogen, Streptomyces ipomoeae.</title>
        <authorList>
            <person name="Ruschel Soares N."/>
            <person name="Badger J.H."/>
            <person name="Huguet-Tapia J.C."/>
            <person name="Clark C.A."/>
            <person name="Pettis G.S."/>
        </authorList>
    </citation>
    <scope>NUCLEOTIDE SEQUENCE [LARGE SCALE GENOMIC DNA]</scope>
    <source>
        <strain evidence="9 10">88-35</strain>
    </source>
</reference>
<feature type="transmembrane region" description="Helical" evidence="7">
    <location>
        <begin position="36"/>
        <end position="55"/>
    </location>
</feature>
<evidence type="ECO:0000256" key="5">
    <source>
        <dbReference type="ARBA" id="ARBA00023065"/>
    </source>
</evidence>
<dbReference type="EMBL" id="SPAZ01000091">
    <property type="protein sequence ID" value="TQE36421.1"/>
    <property type="molecule type" value="Genomic_DNA"/>
</dbReference>
<evidence type="ECO:0000256" key="2">
    <source>
        <dbReference type="ARBA" id="ARBA00022448"/>
    </source>
</evidence>
<name>A0AAE8W5X7_9ACTN</name>
<evidence type="ECO:0000259" key="8">
    <source>
        <dbReference type="Pfam" id="PF00999"/>
    </source>
</evidence>
<feature type="transmembrane region" description="Helical" evidence="7">
    <location>
        <begin position="137"/>
        <end position="159"/>
    </location>
</feature>
<feature type="transmembrane region" description="Helical" evidence="7">
    <location>
        <begin position="289"/>
        <end position="308"/>
    </location>
</feature>
<feature type="transmembrane region" description="Helical" evidence="7">
    <location>
        <begin position="6"/>
        <end position="24"/>
    </location>
</feature>
<feature type="domain" description="Cation/H+ exchanger transmembrane" evidence="8">
    <location>
        <begin position="21"/>
        <end position="398"/>
    </location>
</feature>
<dbReference type="RefSeq" id="WP_141581665.1">
    <property type="nucleotide sequence ID" value="NZ_SPAY01000240.1"/>
</dbReference>
<comment type="subcellular location">
    <subcellularLocation>
        <location evidence="1">Membrane</location>
        <topology evidence="1">Multi-pass membrane protein</topology>
    </subcellularLocation>
</comment>
<dbReference type="InterPro" id="IPR006153">
    <property type="entry name" value="Cation/H_exchanger_TM"/>
</dbReference>
<keyword evidence="6 7" id="KW-0472">Membrane</keyword>
<evidence type="ECO:0000256" key="3">
    <source>
        <dbReference type="ARBA" id="ARBA00022692"/>
    </source>
</evidence>
<sequence>MTQDTIVAHVVGAVAVISALAVLLGGLARRLGQPPVVGQILAGIAMGPSVLGHLPGGIDTLVVPHEIIPYLSVLAQIGLVLFMFSVGYKMDLGLLRGTARGVATISAGSFLLPMLLGAGLALVIGDSAPQEGGLGTFTFVLYLAVALSITAVPVLISIVRDRGLTPTLPGTLSIAAATVVDVAGWSTLGVIVALHSGEGRSLAVTTTLTIGYVLLMFLVVRPALLWGARHGLCTPKWVGAVVALAMASAWATASLNLHTIFGAVLFGLVMPRRLDGTPAPAVLGPVDRAGELLMPIFFVTAGLSVDVSALRGGDLVLLAVVIALAMLGKVGGGTLASRAVGLSWRQSVAVGVCMNTRGLTELIVLNIGLQAGLIDASLYTVLVVMAVVTTLMTGPLLSLLRLPRPGQDPAADLDWVTATDQYATRTGDR</sequence>
<feature type="transmembrane region" description="Helical" evidence="7">
    <location>
        <begin position="67"/>
        <end position="90"/>
    </location>
</feature>
<feature type="transmembrane region" description="Helical" evidence="7">
    <location>
        <begin position="171"/>
        <end position="195"/>
    </location>
</feature>
<dbReference type="GO" id="GO:0016020">
    <property type="term" value="C:membrane"/>
    <property type="evidence" value="ECO:0007669"/>
    <property type="project" value="UniProtKB-SubCell"/>
</dbReference>
<evidence type="ECO:0000256" key="7">
    <source>
        <dbReference type="SAM" id="Phobius"/>
    </source>
</evidence>
<protein>
    <submittedName>
        <fullName evidence="9">Cation:proton antiporter</fullName>
    </submittedName>
</protein>
<evidence type="ECO:0000256" key="4">
    <source>
        <dbReference type="ARBA" id="ARBA00022989"/>
    </source>
</evidence>
<evidence type="ECO:0000313" key="9">
    <source>
        <dbReference type="EMBL" id="TQE36421.1"/>
    </source>
</evidence>
<evidence type="ECO:0000256" key="1">
    <source>
        <dbReference type="ARBA" id="ARBA00004141"/>
    </source>
</evidence>
<dbReference type="PANTHER" id="PTHR32468:SF0">
    <property type="entry name" value="K(+)_H(+) ANTIPORTER 1"/>
    <property type="match status" value="1"/>
</dbReference>
<dbReference type="Proteomes" id="UP000318720">
    <property type="component" value="Unassembled WGS sequence"/>
</dbReference>
<dbReference type="GO" id="GO:0015297">
    <property type="term" value="F:antiporter activity"/>
    <property type="evidence" value="ECO:0007669"/>
    <property type="project" value="InterPro"/>
</dbReference>
<feature type="transmembrane region" description="Helical" evidence="7">
    <location>
        <begin position="378"/>
        <end position="400"/>
    </location>
</feature>